<name>A0ACC1PBF1_9APHY</name>
<evidence type="ECO:0000313" key="2">
    <source>
        <dbReference type="Proteomes" id="UP001144978"/>
    </source>
</evidence>
<organism evidence="1 2">
    <name type="scientific">Trametes sanguinea</name>
    <dbReference type="NCBI Taxonomy" id="158606"/>
    <lineage>
        <taxon>Eukaryota</taxon>
        <taxon>Fungi</taxon>
        <taxon>Dikarya</taxon>
        <taxon>Basidiomycota</taxon>
        <taxon>Agaricomycotina</taxon>
        <taxon>Agaricomycetes</taxon>
        <taxon>Polyporales</taxon>
        <taxon>Polyporaceae</taxon>
        <taxon>Trametes</taxon>
    </lineage>
</organism>
<keyword evidence="2" id="KW-1185">Reference proteome</keyword>
<protein>
    <submittedName>
        <fullName evidence="1">Uncharacterized protein</fullName>
    </submittedName>
</protein>
<gene>
    <name evidence="1" type="ORF">NUW54_g8913</name>
</gene>
<proteinExistence type="predicted"/>
<evidence type="ECO:0000313" key="1">
    <source>
        <dbReference type="EMBL" id="KAJ2989045.1"/>
    </source>
</evidence>
<sequence>MPSPTMDTSPGLGKCQHTSISARESDAHGLPHTTSFPTLLAEQPQLFLLLTLLAIAAQKQITKLQCIMTGKIRRTDDGTSGLVFPPAGENGSCTIAWITLNGRDMIGLTWPAGSSGEVGALVVRGEERSNGGDGEGNGNTEEPRALSILEPEVGRRGEDDRDRTDWGGDGDGGWRWKAAMGSSAYGRPMAAVEVNE</sequence>
<comment type="caution">
    <text evidence="1">The sequence shown here is derived from an EMBL/GenBank/DDBJ whole genome shotgun (WGS) entry which is preliminary data.</text>
</comment>
<accession>A0ACC1PBF1</accession>
<reference evidence="1" key="1">
    <citation type="submission" date="2022-08" db="EMBL/GenBank/DDBJ databases">
        <title>Genome Sequence of Pycnoporus sanguineus.</title>
        <authorList>
            <person name="Buettner E."/>
        </authorList>
    </citation>
    <scope>NUCLEOTIDE SEQUENCE</scope>
    <source>
        <strain evidence="1">CG-C14</strain>
    </source>
</reference>
<dbReference type="EMBL" id="JANSHE010002863">
    <property type="protein sequence ID" value="KAJ2989045.1"/>
    <property type="molecule type" value="Genomic_DNA"/>
</dbReference>
<dbReference type="Proteomes" id="UP001144978">
    <property type="component" value="Unassembled WGS sequence"/>
</dbReference>